<dbReference type="HOGENOM" id="CLU_629469_0_0_2"/>
<keyword evidence="2" id="KW-0119">Carbohydrate metabolism</keyword>
<keyword evidence="1 3" id="KW-0413">Isomerase</keyword>
<dbReference type="GeneID" id="5709695"/>
<organism evidence="3 4">
    <name type="scientific">Caldivirga maquilingensis (strain ATCC 700844 / DSM 13496 / JCM 10307 / IC-167)</name>
    <dbReference type="NCBI Taxonomy" id="397948"/>
    <lineage>
        <taxon>Archaea</taxon>
        <taxon>Thermoproteota</taxon>
        <taxon>Thermoprotei</taxon>
        <taxon>Thermoproteales</taxon>
        <taxon>Thermoproteaceae</taxon>
        <taxon>Caldivirga</taxon>
    </lineage>
</organism>
<dbReference type="AlphaFoldDB" id="A8MDS8"/>
<evidence type="ECO:0000256" key="1">
    <source>
        <dbReference type="ARBA" id="ARBA00023235"/>
    </source>
</evidence>
<sequence>MRVSVFFIGASKDFIDNAEQHLLKAFPSIEFNFFTISSINEAVDSVSKLPSGTVGSLVFNFWSIPGIVRPILSRGIPTILVSDTYGGSGEFLMEYSRALKANLPVFGIVLRDLFNLSPLDKYVRMLETIGRLRDSRIIALIGPDELNLMHLEYPLSIDLYSLPSYLQSIFGVKVDLINIRDFNEKYYSRVTDDEAKPIAERWFNNAEKVIEHTISDLIKPAKLYLALRRLIEDYKADAVTIDDIVLYNSGFLDTWPCLPFMELTLRDRVVSVCEGDLISGTLMLLMKFYANVPGFINDPAPDMGKGEIVYFHCYAPVNARGFDSSDLSPYIITPAHGGGKKLSIHVKLPVNETVTVIGLSPEERLLAIHTAKAINNEYHLKACATKLVAKTNVEALARNWVWRAGWHRVVFYGDWREDLKVMARLLGLRILEEDA</sequence>
<evidence type="ECO:0000313" key="3">
    <source>
        <dbReference type="EMBL" id="ABW01934.1"/>
    </source>
</evidence>
<dbReference type="EMBL" id="CP000852">
    <property type="protein sequence ID" value="ABW01934.1"/>
    <property type="molecule type" value="Genomic_DNA"/>
</dbReference>
<dbReference type="KEGG" id="cma:Cmaq_1106"/>
<reference evidence="3 4" key="1">
    <citation type="submission" date="2007-10" db="EMBL/GenBank/DDBJ databases">
        <title>Complete sequence of Caldivirga maquilingensis IC-167.</title>
        <authorList>
            <consortium name="US DOE Joint Genome Institute"/>
            <person name="Copeland A."/>
            <person name="Lucas S."/>
            <person name="Lapidus A."/>
            <person name="Barry K."/>
            <person name="Glavina del Rio T."/>
            <person name="Dalin E."/>
            <person name="Tice H."/>
            <person name="Pitluck S."/>
            <person name="Saunders E."/>
            <person name="Brettin T."/>
            <person name="Bruce D."/>
            <person name="Detter J.C."/>
            <person name="Han C."/>
            <person name="Schmutz J."/>
            <person name="Larimer F."/>
            <person name="Land M."/>
            <person name="Hauser L."/>
            <person name="Kyrpides N."/>
            <person name="Ivanova N."/>
            <person name="Biddle J.F."/>
            <person name="Zhang Z."/>
            <person name="Fitz-Gibbon S.T."/>
            <person name="Lowe T.M."/>
            <person name="Saltikov C."/>
            <person name="House C.H."/>
            <person name="Richardson P."/>
        </authorList>
    </citation>
    <scope>NUCLEOTIDE SEQUENCE [LARGE SCALE GENOMIC DNA]</scope>
    <source>
        <strain evidence="4">ATCC 700844 / DSM 13496 / JCM 10307 / IC-167</strain>
    </source>
</reference>
<dbReference type="GO" id="GO:0016861">
    <property type="term" value="F:intramolecular oxidoreductase activity, interconverting aldoses and ketoses"/>
    <property type="evidence" value="ECO:0007669"/>
    <property type="project" value="InterPro"/>
</dbReference>
<dbReference type="GO" id="GO:0005996">
    <property type="term" value="P:monosaccharide metabolic process"/>
    <property type="evidence" value="ECO:0007669"/>
    <property type="project" value="InterPro"/>
</dbReference>
<accession>A8MDS8</accession>
<dbReference type="STRING" id="397948.Cmaq_1106"/>
<dbReference type="PANTHER" id="PTHR36120:SF1">
    <property type="entry name" value="L-FUCOSE ISOMERASE C-TERMINAL DOMAIN-CONTAINING PROTEIN"/>
    <property type="match status" value="1"/>
</dbReference>
<dbReference type="SUPFAM" id="SSF53743">
    <property type="entry name" value="FucI/AraA N-terminal and middle domains"/>
    <property type="match status" value="1"/>
</dbReference>
<gene>
    <name evidence="3" type="ordered locus">Cmaq_1106</name>
</gene>
<evidence type="ECO:0000313" key="4">
    <source>
        <dbReference type="Proteomes" id="UP000001137"/>
    </source>
</evidence>
<name>A8MDS8_CALMQ</name>
<proteinExistence type="predicted"/>
<dbReference type="InterPro" id="IPR009015">
    <property type="entry name" value="Fucose_isomerase_N/cen_sf"/>
</dbReference>
<dbReference type="PANTHER" id="PTHR36120">
    <property type="entry name" value="FUCOSE ISOMERASE"/>
    <property type="match status" value="1"/>
</dbReference>
<keyword evidence="4" id="KW-1185">Reference proteome</keyword>
<dbReference type="RefSeq" id="WP_012186153.1">
    <property type="nucleotide sequence ID" value="NC_009954.1"/>
</dbReference>
<protein>
    <submittedName>
        <fullName evidence="3">L-fucose isomerase and related protein-like protein</fullName>
    </submittedName>
</protein>
<dbReference type="Proteomes" id="UP000001137">
    <property type="component" value="Chromosome"/>
</dbReference>
<dbReference type="eggNOG" id="arCOG01772">
    <property type="taxonomic scope" value="Archaea"/>
</dbReference>
<dbReference type="OrthoDB" id="25958at2157"/>
<dbReference type="GO" id="GO:0005737">
    <property type="term" value="C:cytoplasm"/>
    <property type="evidence" value="ECO:0007669"/>
    <property type="project" value="InterPro"/>
</dbReference>
<evidence type="ECO:0000256" key="2">
    <source>
        <dbReference type="ARBA" id="ARBA00023277"/>
    </source>
</evidence>